<dbReference type="VEuPathDB" id="ToxoDB:cyc_02312"/>
<dbReference type="InParanoid" id="A0A1D3D5H9"/>
<protein>
    <recommendedName>
        <fullName evidence="5">Transmembrane protein</fullName>
    </recommendedName>
</protein>
<sequence>MAPTDEFLETGDKDASSSSNACGDDFMSQGSTKHACICGVCCWRADAPECGKFLDARIAGCSAATQTRRLQLMLPALRQERQHQREDSEDLRQTIVAVCKRLADAKDDEEAKTGEAAAANEASSKATTRQRVKGSSSSSSGSGSALAAVSPAGRCFESGFLLEAAPRLRNAAHTQGALARESAFPAAQRAEDVQTRAAAAAVDAGDYQVCELCVRCRSTAALTGNAMLPGCVSESTGGCMSSSEAPLLEALRALCSTGAASEKRKAVAEQALRIQDHEMMAFRGVFAFRAQNFAEAAYCLLLVLQAAARHMQQHDDTHAEASQTHSANQSSSCSSILNTYTGGCSLFSCEDLTVYTVLALLAAPEEKLRAEGIELVPSLRFLKCHAWTPMQQLLQVVEMCDFAQQWEGIRRASPASPFPRCHNAAFCICQKAAFRKQLSKSLPSTEVPPRQGRKGRVHLLLPLWYLLQLLFATDFVLQSVQTPLAAALRRQLILRATEGFSRMRLSSLQEALSLDSHGACRLPASFSPPAQLFLMLLSLQDSRSQLACSRSKGGCLYPLSRVLPFAVRCAAAPVLTPAAAASSSEHLTCMRAASAAEHLLSAALQQILAECSAGGELPFFYDSKAQVLRRKEALADAHLLNVLEAALLVLLAFWLLQRKARVACERAAAIFSRKEANVEEA</sequence>
<proteinExistence type="predicted"/>
<feature type="region of interest" description="Disordered" evidence="1">
    <location>
        <begin position="1"/>
        <end position="20"/>
    </location>
</feature>
<evidence type="ECO:0000313" key="3">
    <source>
        <dbReference type="EMBL" id="OEH78694.1"/>
    </source>
</evidence>
<dbReference type="Proteomes" id="UP000095192">
    <property type="component" value="Unassembled WGS sequence"/>
</dbReference>
<name>A0A1D3D5H9_9EIME</name>
<gene>
    <name evidence="3" type="ORF">cyc_02312</name>
</gene>
<reference evidence="3 4" key="1">
    <citation type="journal article" date="2016" name="BMC Genomics">
        <title>Comparative genomics reveals Cyclospora cayetanensis possesses coccidia-like metabolism and invasion components but unique surface antigens.</title>
        <authorList>
            <person name="Liu S."/>
            <person name="Wang L."/>
            <person name="Zheng H."/>
            <person name="Xu Z."/>
            <person name="Roellig D.M."/>
            <person name="Li N."/>
            <person name="Frace M.A."/>
            <person name="Tang K."/>
            <person name="Arrowood M.J."/>
            <person name="Moss D.M."/>
            <person name="Zhang L."/>
            <person name="Feng Y."/>
            <person name="Xiao L."/>
        </authorList>
    </citation>
    <scope>NUCLEOTIDE SEQUENCE [LARGE SCALE GENOMIC DNA]</scope>
    <source>
        <strain evidence="3 4">CHN_HEN01</strain>
    </source>
</reference>
<keyword evidence="2" id="KW-1133">Transmembrane helix</keyword>
<evidence type="ECO:0000256" key="2">
    <source>
        <dbReference type="SAM" id="Phobius"/>
    </source>
</evidence>
<dbReference type="EMBL" id="JROU02000655">
    <property type="protein sequence ID" value="OEH78694.1"/>
    <property type="molecule type" value="Genomic_DNA"/>
</dbReference>
<feature type="compositionally biased region" description="Low complexity" evidence="1">
    <location>
        <begin position="134"/>
        <end position="145"/>
    </location>
</feature>
<evidence type="ECO:0000256" key="1">
    <source>
        <dbReference type="SAM" id="MobiDB-lite"/>
    </source>
</evidence>
<organism evidence="3 4">
    <name type="scientific">Cyclospora cayetanensis</name>
    <dbReference type="NCBI Taxonomy" id="88456"/>
    <lineage>
        <taxon>Eukaryota</taxon>
        <taxon>Sar</taxon>
        <taxon>Alveolata</taxon>
        <taxon>Apicomplexa</taxon>
        <taxon>Conoidasida</taxon>
        <taxon>Coccidia</taxon>
        <taxon>Eucoccidiorida</taxon>
        <taxon>Eimeriorina</taxon>
        <taxon>Eimeriidae</taxon>
        <taxon>Cyclospora</taxon>
    </lineage>
</organism>
<feature type="region of interest" description="Disordered" evidence="1">
    <location>
        <begin position="109"/>
        <end position="145"/>
    </location>
</feature>
<feature type="transmembrane region" description="Helical" evidence="2">
    <location>
        <begin position="638"/>
        <end position="656"/>
    </location>
</feature>
<keyword evidence="2" id="KW-0472">Membrane</keyword>
<evidence type="ECO:0008006" key="5">
    <source>
        <dbReference type="Google" id="ProtNLM"/>
    </source>
</evidence>
<feature type="compositionally biased region" description="Low complexity" evidence="1">
    <location>
        <begin position="114"/>
        <end position="127"/>
    </location>
</feature>
<keyword evidence="4" id="KW-1185">Reference proteome</keyword>
<dbReference type="AlphaFoldDB" id="A0A1D3D5H9"/>
<keyword evidence="2" id="KW-0812">Transmembrane</keyword>
<accession>A0A1D3D5H9</accession>
<evidence type="ECO:0000313" key="4">
    <source>
        <dbReference type="Proteomes" id="UP000095192"/>
    </source>
</evidence>
<comment type="caution">
    <text evidence="3">The sequence shown here is derived from an EMBL/GenBank/DDBJ whole genome shotgun (WGS) entry which is preliminary data.</text>
</comment>